<dbReference type="CDD" id="cd08194">
    <property type="entry name" value="Fe-ADH-like"/>
    <property type="match status" value="1"/>
</dbReference>
<dbReference type="RefSeq" id="WP_085802051.1">
    <property type="nucleotide sequence ID" value="NZ_FWXB01000021.1"/>
</dbReference>
<comment type="similarity">
    <text evidence="2">Belongs to the iron-containing alcohol dehydrogenase family.</text>
</comment>
<comment type="cofactor">
    <cofactor evidence="1">
        <name>Fe cation</name>
        <dbReference type="ChEBI" id="CHEBI:24875"/>
    </cofactor>
</comment>
<organism evidence="10 11">
    <name type="scientific">Roseovarius aestuarii</name>
    <dbReference type="NCBI Taxonomy" id="475083"/>
    <lineage>
        <taxon>Bacteria</taxon>
        <taxon>Pseudomonadati</taxon>
        <taxon>Pseudomonadota</taxon>
        <taxon>Alphaproteobacteria</taxon>
        <taxon>Rhodobacterales</taxon>
        <taxon>Roseobacteraceae</taxon>
        <taxon>Roseovarius</taxon>
    </lineage>
</organism>
<evidence type="ECO:0000256" key="7">
    <source>
        <dbReference type="ARBA" id="ARBA00076680"/>
    </source>
</evidence>
<evidence type="ECO:0000259" key="8">
    <source>
        <dbReference type="Pfam" id="PF00465"/>
    </source>
</evidence>
<dbReference type="GO" id="GO:0004022">
    <property type="term" value="F:alcohol dehydrogenase (NAD+) activity"/>
    <property type="evidence" value="ECO:0007669"/>
    <property type="project" value="UniProtKB-EC"/>
</dbReference>
<evidence type="ECO:0000256" key="2">
    <source>
        <dbReference type="ARBA" id="ARBA00007358"/>
    </source>
</evidence>
<dbReference type="Gene3D" id="1.20.1090.10">
    <property type="entry name" value="Dehydroquinate synthase-like - alpha domain"/>
    <property type="match status" value="1"/>
</dbReference>
<evidence type="ECO:0000256" key="6">
    <source>
        <dbReference type="ARBA" id="ARBA00074848"/>
    </source>
</evidence>
<dbReference type="Gene3D" id="3.40.50.1970">
    <property type="match status" value="1"/>
</dbReference>
<dbReference type="Proteomes" id="UP000193224">
    <property type="component" value="Unassembled WGS sequence"/>
</dbReference>
<dbReference type="FunFam" id="3.40.50.1970:FF:000003">
    <property type="entry name" value="Alcohol dehydrogenase, iron-containing"/>
    <property type="match status" value="1"/>
</dbReference>
<sequence>MTVRVCTPRYLNIGRGALGGIAEILDRMGGVKNPLIVTDRFMVDFGITGQVQTLLHKAGLASGVFDAVLPDPTDTVVLAGVDALEAGGHDAVIGLGGGSPIDASKAIAVMAKGSRNIQDYRPPKQSDTPGLPVLAIPTTAGTGSEVTHHAVIIHDATREKISCRGEGFVPTAAIVDFELTLSKPKRLIADNGLDTLTHAIEAYVSRKATLFSDRIALDCMRLVASNLEPAYDDPENLAAREALMLAATFGGLAFSNASIALVHAMSRPLGSLFHVPHGMSNAMLLPTVTAFSKEAAQARYAQCARVIGMAEENTPDAKATDMLVEGLYAMNDRLDVPSLSGFGIDHAAYSNAAGQMADDAVRSGAPANNPRVGSVEEITDLFHEAWG</sequence>
<feature type="domain" description="Fe-containing alcohol dehydrogenase-like C-terminal" evidence="9">
    <location>
        <begin position="189"/>
        <end position="386"/>
    </location>
</feature>
<dbReference type="EMBL" id="FWXB01000021">
    <property type="protein sequence ID" value="SMC14136.1"/>
    <property type="molecule type" value="Genomic_DNA"/>
</dbReference>
<protein>
    <recommendedName>
        <fullName evidence="6">Alcohol dehydrogenase 2</fullName>
    </recommendedName>
    <alternativeName>
        <fullName evidence="7">Alcohol dehydrogenase II</fullName>
    </alternativeName>
</protein>
<keyword evidence="11" id="KW-1185">Reference proteome</keyword>
<dbReference type="InterPro" id="IPR001670">
    <property type="entry name" value="ADH_Fe/GldA"/>
</dbReference>
<dbReference type="InterPro" id="IPR039697">
    <property type="entry name" value="Alcohol_dehydrogenase_Fe"/>
</dbReference>
<proteinExistence type="inferred from homology"/>
<evidence type="ECO:0000256" key="3">
    <source>
        <dbReference type="ARBA" id="ARBA00023002"/>
    </source>
</evidence>
<dbReference type="SUPFAM" id="SSF56796">
    <property type="entry name" value="Dehydroquinate synthase-like"/>
    <property type="match status" value="1"/>
</dbReference>
<evidence type="ECO:0000313" key="11">
    <source>
        <dbReference type="Proteomes" id="UP000193224"/>
    </source>
</evidence>
<dbReference type="Pfam" id="PF25137">
    <property type="entry name" value="ADH_Fe_C"/>
    <property type="match status" value="1"/>
</dbReference>
<evidence type="ECO:0000256" key="5">
    <source>
        <dbReference type="ARBA" id="ARBA00049243"/>
    </source>
</evidence>
<evidence type="ECO:0000313" key="10">
    <source>
        <dbReference type="EMBL" id="SMC14136.1"/>
    </source>
</evidence>
<name>A0A1X7BWW4_9RHOB</name>
<evidence type="ECO:0000259" key="9">
    <source>
        <dbReference type="Pfam" id="PF25137"/>
    </source>
</evidence>
<dbReference type="AlphaFoldDB" id="A0A1X7BWW4"/>
<feature type="domain" description="Alcohol dehydrogenase iron-type/glycerol dehydrogenase GldA" evidence="8">
    <location>
        <begin position="10"/>
        <end position="176"/>
    </location>
</feature>
<keyword evidence="3 10" id="KW-0560">Oxidoreductase</keyword>
<dbReference type="PANTHER" id="PTHR11496">
    <property type="entry name" value="ALCOHOL DEHYDROGENASE"/>
    <property type="match status" value="1"/>
</dbReference>
<dbReference type="PANTHER" id="PTHR11496:SF102">
    <property type="entry name" value="ALCOHOL DEHYDROGENASE 4"/>
    <property type="match status" value="1"/>
</dbReference>
<dbReference type="GO" id="GO:0046872">
    <property type="term" value="F:metal ion binding"/>
    <property type="evidence" value="ECO:0007669"/>
    <property type="project" value="InterPro"/>
</dbReference>
<gene>
    <name evidence="10" type="primary">adhB</name>
    <name evidence="10" type="ORF">ROA7745_04001</name>
</gene>
<comment type="catalytic activity">
    <reaction evidence="4">
        <text>a secondary alcohol + NAD(+) = a ketone + NADH + H(+)</text>
        <dbReference type="Rhea" id="RHEA:10740"/>
        <dbReference type="ChEBI" id="CHEBI:15378"/>
        <dbReference type="ChEBI" id="CHEBI:17087"/>
        <dbReference type="ChEBI" id="CHEBI:35681"/>
        <dbReference type="ChEBI" id="CHEBI:57540"/>
        <dbReference type="ChEBI" id="CHEBI:57945"/>
        <dbReference type="EC" id="1.1.1.1"/>
    </reaction>
</comment>
<dbReference type="OrthoDB" id="9815791at2"/>
<comment type="catalytic activity">
    <reaction evidence="5">
        <text>a primary alcohol + NAD(+) = an aldehyde + NADH + H(+)</text>
        <dbReference type="Rhea" id="RHEA:10736"/>
        <dbReference type="ChEBI" id="CHEBI:15378"/>
        <dbReference type="ChEBI" id="CHEBI:15734"/>
        <dbReference type="ChEBI" id="CHEBI:17478"/>
        <dbReference type="ChEBI" id="CHEBI:57540"/>
        <dbReference type="ChEBI" id="CHEBI:57945"/>
        <dbReference type="EC" id="1.1.1.1"/>
    </reaction>
</comment>
<accession>A0A1X7BWW4</accession>
<evidence type="ECO:0000256" key="1">
    <source>
        <dbReference type="ARBA" id="ARBA00001962"/>
    </source>
</evidence>
<dbReference type="InterPro" id="IPR056798">
    <property type="entry name" value="ADH_Fe_C"/>
</dbReference>
<dbReference type="Pfam" id="PF00465">
    <property type="entry name" value="Fe-ADH"/>
    <property type="match status" value="1"/>
</dbReference>
<reference evidence="10 11" key="1">
    <citation type="submission" date="2017-03" db="EMBL/GenBank/DDBJ databases">
        <authorList>
            <person name="Afonso C.L."/>
            <person name="Miller P.J."/>
            <person name="Scott M.A."/>
            <person name="Spackman E."/>
            <person name="Goraichik I."/>
            <person name="Dimitrov K.M."/>
            <person name="Suarez D.L."/>
            <person name="Swayne D.E."/>
        </authorList>
    </citation>
    <scope>NUCLEOTIDE SEQUENCE [LARGE SCALE GENOMIC DNA]</scope>
    <source>
        <strain evidence="10 11">CECT 7745</strain>
    </source>
</reference>
<evidence type="ECO:0000256" key="4">
    <source>
        <dbReference type="ARBA" id="ARBA00049164"/>
    </source>
</evidence>
<dbReference type="FunFam" id="1.20.1090.10:FF:000001">
    <property type="entry name" value="Aldehyde-alcohol dehydrogenase"/>
    <property type="match status" value="1"/>
</dbReference>